<dbReference type="InterPro" id="IPR036890">
    <property type="entry name" value="HATPase_C_sf"/>
</dbReference>
<dbReference type="AlphaFoldDB" id="A0A840YGS9"/>
<dbReference type="PANTHER" id="PTHR43065">
    <property type="entry name" value="SENSOR HISTIDINE KINASE"/>
    <property type="match status" value="1"/>
</dbReference>
<dbReference type="SUPFAM" id="SSF55785">
    <property type="entry name" value="PYP-like sensor domain (PAS domain)"/>
    <property type="match status" value="1"/>
</dbReference>
<keyword evidence="5" id="KW-0812">Transmembrane</keyword>
<dbReference type="PROSITE" id="PS50924">
    <property type="entry name" value="MHYT"/>
    <property type="match status" value="1"/>
</dbReference>
<dbReference type="SMART" id="SM00387">
    <property type="entry name" value="HATPase_c"/>
    <property type="match status" value="1"/>
</dbReference>
<feature type="transmembrane region" description="Helical" evidence="5">
    <location>
        <begin position="210"/>
        <end position="236"/>
    </location>
</feature>
<proteinExistence type="predicted"/>
<evidence type="ECO:0000256" key="2">
    <source>
        <dbReference type="ARBA" id="ARBA00012438"/>
    </source>
</evidence>
<dbReference type="EC" id="2.7.13.3" evidence="2"/>
<dbReference type="Gene3D" id="3.40.50.2300">
    <property type="match status" value="1"/>
</dbReference>
<dbReference type="InterPro" id="IPR004358">
    <property type="entry name" value="Sig_transdc_His_kin-like_C"/>
</dbReference>
<accession>A0A840YGS9</accession>
<dbReference type="PROSITE" id="PS50110">
    <property type="entry name" value="RESPONSE_REGULATORY"/>
    <property type="match status" value="1"/>
</dbReference>
<dbReference type="PROSITE" id="PS50109">
    <property type="entry name" value="HIS_KIN"/>
    <property type="match status" value="1"/>
</dbReference>
<evidence type="ECO:0000259" key="8">
    <source>
        <dbReference type="PROSITE" id="PS50112"/>
    </source>
</evidence>
<comment type="catalytic activity">
    <reaction evidence="1">
        <text>ATP + protein L-histidine = ADP + protein N-phospho-L-histidine.</text>
        <dbReference type="EC" id="2.7.13.3"/>
    </reaction>
</comment>
<dbReference type="InterPro" id="IPR003661">
    <property type="entry name" value="HisK_dim/P_dom"/>
</dbReference>
<evidence type="ECO:0000259" key="7">
    <source>
        <dbReference type="PROSITE" id="PS50110"/>
    </source>
</evidence>
<evidence type="ECO:0000259" key="6">
    <source>
        <dbReference type="PROSITE" id="PS50109"/>
    </source>
</evidence>
<dbReference type="Gene3D" id="3.30.450.20">
    <property type="entry name" value="PAS domain"/>
    <property type="match status" value="1"/>
</dbReference>
<dbReference type="InterPro" id="IPR001789">
    <property type="entry name" value="Sig_transdc_resp-reg_receiver"/>
</dbReference>
<dbReference type="Pfam" id="PF00072">
    <property type="entry name" value="Response_reg"/>
    <property type="match status" value="1"/>
</dbReference>
<dbReference type="InterPro" id="IPR035965">
    <property type="entry name" value="PAS-like_dom_sf"/>
</dbReference>
<dbReference type="Pfam" id="PF02518">
    <property type="entry name" value="HATPase_c"/>
    <property type="match status" value="1"/>
</dbReference>
<dbReference type="GO" id="GO:0016020">
    <property type="term" value="C:membrane"/>
    <property type="evidence" value="ECO:0007669"/>
    <property type="project" value="UniProtKB-UniRule"/>
</dbReference>
<dbReference type="Gene3D" id="3.30.565.10">
    <property type="entry name" value="Histidine kinase-like ATPase, C-terminal domain"/>
    <property type="match status" value="1"/>
</dbReference>
<dbReference type="Gene3D" id="1.10.287.130">
    <property type="match status" value="1"/>
</dbReference>
<comment type="caution">
    <text evidence="11">The sequence shown here is derived from an EMBL/GenBank/DDBJ whole genome shotgun (WGS) entry which is preliminary data.</text>
</comment>
<feature type="domain" description="Response regulatory" evidence="7">
    <location>
        <begin position="638"/>
        <end position="749"/>
    </location>
</feature>
<keyword evidence="12" id="KW-1185">Reference proteome</keyword>
<keyword evidence="5" id="KW-0472">Membrane</keyword>
<dbReference type="SUPFAM" id="SSF47384">
    <property type="entry name" value="Homodimeric domain of signal transducing histidine kinase"/>
    <property type="match status" value="1"/>
</dbReference>
<dbReference type="InterPro" id="IPR036097">
    <property type="entry name" value="HisK_dim/P_sf"/>
</dbReference>
<evidence type="ECO:0000259" key="9">
    <source>
        <dbReference type="PROSITE" id="PS50113"/>
    </source>
</evidence>
<dbReference type="GO" id="GO:0000155">
    <property type="term" value="F:phosphorelay sensor kinase activity"/>
    <property type="evidence" value="ECO:0007669"/>
    <property type="project" value="InterPro"/>
</dbReference>
<dbReference type="CDD" id="cd00082">
    <property type="entry name" value="HisKA"/>
    <property type="match status" value="1"/>
</dbReference>
<gene>
    <name evidence="11" type="ORF">FHS87_001100</name>
</gene>
<dbReference type="Proteomes" id="UP000580654">
    <property type="component" value="Unassembled WGS sequence"/>
</dbReference>
<dbReference type="SUPFAM" id="SSF55874">
    <property type="entry name" value="ATPase domain of HSP90 chaperone/DNA topoisomerase II/histidine kinase"/>
    <property type="match status" value="1"/>
</dbReference>
<dbReference type="PANTHER" id="PTHR43065:SF49">
    <property type="entry name" value="HISTIDINE KINASE"/>
    <property type="match status" value="1"/>
</dbReference>
<dbReference type="RefSeq" id="WP_184514727.1">
    <property type="nucleotide sequence ID" value="NZ_JACIJD010000004.1"/>
</dbReference>
<dbReference type="Pfam" id="PF03707">
    <property type="entry name" value="MHYT"/>
    <property type="match status" value="2"/>
</dbReference>
<keyword evidence="5" id="KW-1133">Transmembrane helix</keyword>
<dbReference type="PROSITE" id="PS50113">
    <property type="entry name" value="PAC"/>
    <property type="match status" value="1"/>
</dbReference>
<feature type="transmembrane region" description="Helical" evidence="5">
    <location>
        <begin position="42"/>
        <end position="67"/>
    </location>
</feature>
<feature type="modified residue" description="4-aspartylphosphate" evidence="4">
    <location>
        <position position="688"/>
    </location>
</feature>
<feature type="domain" description="PAC" evidence="9">
    <location>
        <begin position="328"/>
        <end position="379"/>
    </location>
</feature>
<dbReference type="CDD" id="cd00130">
    <property type="entry name" value="PAS"/>
    <property type="match status" value="1"/>
</dbReference>
<dbReference type="SMART" id="SM00388">
    <property type="entry name" value="HisKA"/>
    <property type="match status" value="1"/>
</dbReference>
<dbReference type="InterPro" id="IPR003594">
    <property type="entry name" value="HATPase_dom"/>
</dbReference>
<dbReference type="InterPro" id="IPR000014">
    <property type="entry name" value="PAS"/>
</dbReference>
<dbReference type="InterPro" id="IPR000700">
    <property type="entry name" value="PAS-assoc_C"/>
</dbReference>
<dbReference type="PROSITE" id="PS50112">
    <property type="entry name" value="PAS"/>
    <property type="match status" value="1"/>
</dbReference>
<dbReference type="InterPro" id="IPR013656">
    <property type="entry name" value="PAS_4"/>
</dbReference>
<feature type="transmembrane region" description="Helical" evidence="5">
    <location>
        <begin position="12"/>
        <end position="30"/>
    </location>
</feature>
<feature type="transmembrane region" description="Helical" evidence="5">
    <location>
        <begin position="107"/>
        <end position="130"/>
    </location>
</feature>
<feature type="domain" description="PAS" evidence="8">
    <location>
        <begin position="254"/>
        <end position="325"/>
    </location>
</feature>
<keyword evidence="3 4" id="KW-0597">Phosphoprotein</keyword>
<evidence type="ECO:0000313" key="11">
    <source>
        <dbReference type="EMBL" id="MBB5693074.1"/>
    </source>
</evidence>
<dbReference type="SUPFAM" id="SSF52172">
    <property type="entry name" value="CheY-like"/>
    <property type="match status" value="1"/>
</dbReference>
<feature type="domain" description="MHYT" evidence="10">
    <location>
        <begin position="7"/>
        <end position="196"/>
    </location>
</feature>
<reference evidence="11 12" key="1">
    <citation type="submission" date="2020-08" db="EMBL/GenBank/DDBJ databases">
        <title>Genomic Encyclopedia of Type Strains, Phase IV (KMG-IV): sequencing the most valuable type-strain genomes for metagenomic binning, comparative biology and taxonomic classification.</title>
        <authorList>
            <person name="Goeker M."/>
        </authorList>
    </citation>
    <scope>NUCLEOTIDE SEQUENCE [LARGE SCALE GENOMIC DNA]</scope>
    <source>
        <strain evidence="11 12">DSM 25622</strain>
    </source>
</reference>
<dbReference type="InterPro" id="IPR005330">
    <property type="entry name" value="MHYT_dom"/>
</dbReference>
<dbReference type="EMBL" id="JACIJD010000004">
    <property type="protein sequence ID" value="MBB5693074.1"/>
    <property type="molecule type" value="Genomic_DNA"/>
</dbReference>
<dbReference type="SMART" id="SM00448">
    <property type="entry name" value="REC"/>
    <property type="match status" value="1"/>
</dbReference>
<evidence type="ECO:0000256" key="1">
    <source>
        <dbReference type="ARBA" id="ARBA00000085"/>
    </source>
</evidence>
<evidence type="ECO:0000259" key="10">
    <source>
        <dbReference type="PROSITE" id="PS50924"/>
    </source>
</evidence>
<dbReference type="Pfam" id="PF00512">
    <property type="entry name" value="HisKA"/>
    <property type="match status" value="1"/>
</dbReference>
<feature type="transmembrane region" description="Helical" evidence="5">
    <location>
        <begin position="79"/>
        <end position="100"/>
    </location>
</feature>
<evidence type="ECO:0000313" key="12">
    <source>
        <dbReference type="Proteomes" id="UP000580654"/>
    </source>
</evidence>
<dbReference type="SMART" id="SM00091">
    <property type="entry name" value="PAS"/>
    <property type="match status" value="1"/>
</dbReference>
<dbReference type="Pfam" id="PF08448">
    <property type="entry name" value="PAS_4"/>
    <property type="match status" value="1"/>
</dbReference>
<dbReference type="InterPro" id="IPR011006">
    <property type="entry name" value="CheY-like_superfamily"/>
</dbReference>
<evidence type="ECO:0000256" key="3">
    <source>
        <dbReference type="ARBA" id="ARBA00022553"/>
    </source>
</evidence>
<protein>
    <recommendedName>
        <fullName evidence="2">histidine kinase</fullName>
        <ecNumber evidence="2">2.7.13.3</ecNumber>
    </recommendedName>
</protein>
<feature type="domain" description="Histidine kinase" evidence="6">
    <location>
        <begin position="392"/>
        <end position="615"/>
    </location>
</feature>
<feature type="transmembrane region" description="Helical" evidence="5">
    <location>
        <begin position="169"/>
        <end position="190"/>
    </location>
</feature>
<evidence type="ECO:0000256" key="4">
    <source>
        <dbReference type="PROSITE-ProRule" id="PRU00169"/>
    </source>
</evidence>
<dbReference type="NCBIfam" id="TIGR00229">
    <property type="entry name" value="sensory_box"/>
    <property type="match status" value="1"/>
</dbReference>
<dbReference type="InterPro" id="IPR005467">
    <property type="entry name" value="His_kinase_dom"/>
</dbReference>
<dbReference type="PRINTS" id="PR00344">
    <property type="entry name" value="BCTRLSENSOR"/>
</dbReference>
<feature type="transmembrane region" description="Helical" evidence="5">
    <location>
        <begin position="142"/>
        <end position="162"/>
    </location>
</feature>
<sequence>MTIAGTHDATLIVLSILIAMAASYTALDLASRLRASTGWARLAWLATAALAMGGGIWAMHFVAMLAFSMPGMEVGYDPWLTLLSLALAIGATGLSFLVIGRPAPGPVLLIGGGLVMGLGIAAMHYTGMAAMKMPADLRYGPFWVAVSVLIAIGASIVALWLTSRTSRTVLRLLAAVVMGFAIAGMHYAGMQGAVFTLQPGMDGAHGWTSLNQLTIALAVSAATFLILFLALVAAMFDRRFASLSEREALAIRRSGERFRALYQQTPLPLHALDSAGRIEDVTEAWMELTGYRREEVVGRPLVNFLTEESARRKLREDWPALLRQGEVRGLEYRVVTRTGEFRDVMASARLLQDPDGGIRVLGGLTDVTERKRAEEALRQSQKIEAIGQLTGGVAHDFNNLLAVVMGNLELLRKRLPPGDAKAASLVENALQGARRGAGLTQRLLAFARKQDLRPSAVEVAELVRGMAELLQRSLGPMVRVETRFAPGLPRAMVDANQLELALLNLAVNARDAMPGGGTLRISAEERAVLPGAEEGEGLRPGRYLLLSVADTGTGMDAATLARATEPFFTTKGVGKGTGLGLPMVQGLAAQSGGRMALRSSPGEGTTVELWLPAAAAGAGEEAAEAGAAPLPPGTAPRVILVVDDDPLVLANTAAMLEDSGHTVLQAASGGEALASLGAGLRVDLLVTDQAMPGMTGTQLAEAVRARMPGLPILLVTGYADLPEGAGEGVSRLNKPFTQAALAAAVAVATDGPPALSLSEAQGADGGSPGG</sequence>
<organism evidence="11 12">
    <name type="scientific">Muricoccus pecuniae</name>
    <dbReference type="NCBI Taxonomy" id="693023"/>
    <lineage>
        <taxon>Bacteria</taxon>
        <taxon>Pseudomonadati</taxon>
        <taxon>Pseudomonadota</taxon>
        <taxon>Alphaproteobacteria</taxon>
        <taxon>Acetobacterales</taxon>
        <taxon>Roseomonadaceae</taxon>
        <taxon>Muricoccus</taxon>
    </lineage>
</organism>
<evidence type="ECO:0000256" key="5">
    <source>
        <dbReference type="PROSITE-ProRule" id="PRU00244"/>
    </source>
</evidence>
<name>A0A840YGS9_9PROT</name>